<organism evidence="1 2">
    <name type="scientific">Grifola frondosa</name>
    <name type="common">Maitake</name>
    <name type="synonym">Polyporus frondosus</name>
    <dbReference type="NCBI Taxonomy" id="5627"/>
    <lineage>
        <taxon>Eukaryota</taxon>
        <taxon>Fungi</taxon>
        <taxon>Dikarya</taxon>
        <taxon>Basidiomycota</taxon>
        <taxon>Agaricomycotina</taxon>
        <taxon>Agaricomycetes</taxon>
        <taxon>Polyporales</taxon>
        <taxon>Grifolaceae</taxon>
        <taxon>Grifola</taxon>
    </lineage>
</organism>
<reference evidence="1 2" key="1">
    <citation type="submission" date="2016-03" db="EMBL/GenBank/DDBJ databases">
        <title>Whole genome sequencing of Grifola frondosa 9006-11.</title>
        <authorList>
            <person name="Min B."/>
            <person name="Park H."/>
            <person name="Kim J.-G."/>
            <person name="Cho H."/>
            <person name="Oh Y.-L."/>
            <person name="Kong W.-S."/>
            <person name="Choi I.-G."/>
        </authorList>
    </citation>
    <scope>NUCLEOTIDE SEQUENCE [LARGE SCALE GENOMIC DNA]</scope>
    <source>
        <strain evidence="1 2">9006-11</strain>
    </source>
</reference>
<dbReference type="AlphaFoldDB" id="A0A1C7MF76"/>
<gene>
    <name evidence="1" type="ORF">A0H81_04184</name>
</gene>
<accession>A0A1C7MF76</accession>
<name>A0A1C7MF76_GRIFR</name>
<comment type="caution">
    <text evidence="1">The sequence shown here is derived from an EMBL/GenBank/DDBJ whole genome shotgun (WGS) entry which is preliminary data.</text>
</comment>
<keyword evidence="2" id="KW-1185">Reference proteome</keyword>
<protein>
    <submittedName>
        <fullName evidence="1">Uncharacterized protein</fullName>
    </submittedName>
</protein>
<evidence type="ECO:0000313" key="1">
    <source>
        <dbReference type="EMBL" id="OBZ75533.1"/>
    </source>
</evidence>
<proteinExistence type="predicted"/>
<dbReference type="Proteomes" id="UP000092993">
    <property type="component" value="Unassembled WGS sequence"/>
</dbReference>
<sequence length="121" mass="13510">MLHGQLRRGLCAKRYCRATPNIESDTGAIIIPPRPLSRCNLQHVGEYHIHCDTAAVSKHCSVEHLFLTEALAVAIRNDARQSVDFVAFADRRWLAVVACDKVAESGIHVRFTLCCVAEKRL</sequence>
<dbReference type="EMBL" id="LUGG01000004">
    <property type="protein sequence ID" value="OBZ75533.1"/>
    <property type="molecule type" value="Genomic_DNA"/>
</dbReference>
<evidence type="ECO:0000313" key="2">
    <source>
        <dbReference type="Proteomes" id="UP000092993"/>
    </source>
</evidence>